<dbReference type="GeneID" id="25283579"/>
<evidence type="ECO:0000256" key="8">
    <source>
        <dbReference type="ARBA" id="ARBA00022949"/>
    </source>
</evidence>
<dbReference type="GO" id="GO:0005886">
    <property type="term" value="C:plasma membrane"/>
    <property type="evidence" value="ECO:0007669"/>
    <property type="project" value="UniProtKB-SubCell"/>
</dbReference>
<organism evidence="17 18">
    <name type="scientific">Exophiala aquamarina CBS 119918</name>
    <dbReference type="NCBI Taxonomy" id="1182545"/>
    <lineage>
        <taxon>Eukaryota</taxon>
        <taxon>Fungi</taxon>
        <taxon>Dikarya</taxon>
        <taxon>Ascomycota</taxon>
        <taxon>Pezizomycotina</taxon>
        <taxon>Eurotiomycetes</taxon>
        <taxon>Chaetothyriomycetidae</taxon>
        <taxon>Chaetothyriales</taxon>
        <taxon>Herpotrichiellaceae</taxon>
        <taxon>Exophiala</taxon>
    </lineage>
</organism>
<keyword evidence="8" id="KW-0965">Cell junction</keyword>
<dbReference type="STRING" id="1182545.A0A072PHJ2"/>
<keyword evidence="9 15" id="KW-1133">Transmembrane helix</keyword>
<protein>
    <recommendedName>
        <fullName evidence="5">Vezatin</fullName>
    </recommendedName>
</protein>
<keyword evidence="6" id="KW-1003">Cell membrane</keyword>
<dbReference type="AlphaFoldDB" id="A0A072PHJ2"/>
<evidence type="ECO:0000256" key="11">
    <source>
        <dbReference type="ARBA" id="ARBA00023136"/>
    </source>
</evidence>
<dbReference type="PANTHER" id="PTHR15989">
    <property type="entry name" value="VEZATIN"/>
    <property type="match status" value="1"/>
</dbReference>
<dbReference type="GO" id="GO:0005634">
    <property type="term" value="C:nucleus"/>
    <property type="evidence" value="ECO:0007669"/>
    <property type="project" value="UniProtKB-SubCell"/>
</dbReference>
<comment type="subcellular location">
    <subcellularLocation>
        <location evidence="2">Cell junction</location>
        <location evidence="2">Adherens junction</location>
    </subcellularLocation>
    <subcellularLocation>
        <location evidence="3">Cell membrane</location>
        <topology evidence="3">Multi-pass membrane protein</topology>
    </subcellularLocation>
    <subcellularLocation>
        <location evidence="1">Nucleus</location>
    </subcellularLocation>
</comment>
<feature type="region of interest" description="Disordered" evidence="14">
    <location>
        <begin position="471"/>
        <end position="491"/>
    </location>
</feature>
<dbReference type="GO" id="GO:0098609">
    <property type="term" value="P:cell-cell adhesion"/>
    <property type="evidence" value="ECO:0007669"/>
    <property type="project" value="InterPro"/>
</dbReference>
<dbReference type="EMBL" id="AMGV01000008">
    <property type="protein sequence ID" value="KEF55015.1"/>
    <property type="molecule type" value="Genomic_DNA"/>
</dbReference>
<evidence type="ECO:0000313" key="18">
    <source>
        <dbReference type="Proteomes" id="UP000027920"/>
    </source>
</evidence>
<dbReference type="Pfam" id="PF12632">
    <property type="entry name" value="Vezatin"/>
    <property type="match status" value="1"/>
</dbReference>
<evidence type="ECO:0000259" key="16">
    <source>
        <dbReference type="Pfam" id="PF12632"/>
    </source>
</evidence>
<evidence type="ECO:0000256" key="6">
    <source>
        <dbReference type="ARBA" id="ARBA00022475"/>
    </source>
</evidence>
<dbReference type="Proteomes" id="UP000027920">
    <property type="component" value="Unassembled WGS sequence"/>
</dbReference>
<evidence type="ECO:0000256" key="9">
    <source>
        <dbReference type="ARBA" id="ARBA00022989"/>
    </source>
</evidence>
<evidence type="ECO:0000256" key="14">
    <source>
        <dbReference type="SAM" id="MobiDB-lite"/>
    </source>
</evidence>
<evidence type="ECO:0000256" key="4">
    <source>
        <dbReference type="ARBA" id="ARBA00007245"/>
    </source>
</evidence>
<evidence type="ECO:0000313" key="17">
    <source>
        <dbReference type="EMBL" id="KEF55015.1"/>
    </source>
</evidence>
<dbReference type="PANTHER" id="PTHR15989:SF5">
    <property type="entry name" value="VEZATIN"/>
    <property type="match status" value="1"/>
</dbReference>
<keyword evidence="18" id="KW-1185">Reference proteome</keyword>
<gene>
    <name evidence="17" type="ORF">A1O9_08668</name>
</gene>
<dbReference type="RefSeq" id="XP_013257605.1">
    <property type="nucleotide sequence ID" value="XM_013402151.1"/>
</dbReference>
<keyword evidence="7 15" id="KW-0812">Transmembrane</keyword>
<dbReference type="GO" id="GO:0017022">
    <property type="term" value="F:myosin binding"/>
    <property type="evidence" value="ECO:0007669"/>
    <property type="project" value="InterPro"/>
</dbReference>
<keyword evidence="10 13" id="KW-0175">Coiled coil</keyword>
<feature type="domain" description="Myosin-binding" evidence="16">
    <location>
        <begin position="116"/>
        <end position="410"/>
    </location>
</feature>
<accession>A0A072PHJ2</accession>
<evidence type="ECO:0000256" key="2">
    <source>
        <dbReference type="ARBA" id="ARBA00004536"/>
    </source>
</evidence>
<sequence length="589" mass="66537">MEALIYNDTPLAEYLEADAIPFDTADSSPPLSPLIKTFAPQGLPKLRERLRTIRRTAASATDVANEEFLERFRYLIVASQLLSNDPKPRRQRQNEQTIDPPRFSIKGALITAVLSFSIAWFLHTLRRRQRGQVTFPLSQLVTYGLVLVGGCIIFIYFARRQYLEFVRQSAGAALGNLVSNSHHIDNTAAEGLRFAQEVEIVARGYEMQVLQPLAPISRLEDKRPVGRCRELRMTIATVLTNSISHCVRAHNAMQVFVRETDLQRYHDIYDVSIQEYADAIAFANKTTEETRDSLKELRFLFRLHFIARKVFLCDLLALHSGSTWQNILQWRRTLQVLQDLDAAFSQIVESLRSAVANEALIDDTPIASEDTDQSLNQDTETRTPQRLHTKAQLRRFEAVANAIHSLNAKVRLLKDDISAPVMRGDEAIFGATLARHYEHLGGEIRNALVEWEKGRNTMFLNVGLDSENRLSRTSSIRSPASPSPSSLGGMTVVDGGPAEAFKLLSGDERSTSDGVGPDEEVFEAVALPRKRMSWAPMSREEKLSKLQEERRKRATMQEQADNTTNMLRELQMVIKHRPQARTASRITSI</sequence>
<evidence type="ECO:0000256" key="1">
    <source>
        <dbReference type="ARBA" id="ARBA00004123"/>
    </source>
</evidence>
<keyword evidence="12" id="KW-0539">Nucleus</keyword>
<evidence type="ECO:0000256" key="7">
    <source>
        <dbReference type="ARBA" id="ARBA00022692"/>
    </source>
</evidence>
<evidence type="ECO:0000256" key="12">
    <source>
        <dbReference type="ARBA" id="ARBA00023242"/>
    </source>
</evidence>
<dbReference type="InterPro" id="IPR026859">
    <property type="entry name" value="Myosin-bd"/>
</dbReference>
<evidence type="ECO:0000256" key="5">
    <source>
        <dbReference type="ARBA" id="ARBA00018125"/>
    </source>
</evidence>
<name>A0A072PHJ2_9EURO</name>
<proteinExistence type="inferred from homology"/>
<evidence type="ECO:0000256" key="13">
    <source>
        <dbReference type="SAM" id="Coils"/>
    </source>
</evidence>
<comment type="similarity">
    <text evidence="4">Belongs to the vezatin family.</text>
</comment>
<feature type="transmembrane region" description="Helical" evidence="15">
    <location>
        <begin position="103"/>
        <end position="125"/>
    </location>
</feature>
<feature type="coiled-coil region" evidence="13">
    <location>
        <begin position="539"/>
        <end position="566"/>
    </location>
</feature>
<keyword evidence="11 15" id="KW-0472">Membrane</keyword>
<dbReference type="HOGENOM" id="CLU_005766_2_0_1"/>
<evidence type="ECO:0000256" key="15">
    <source>
        <dbReference type="SAM" id="Phobius"/>
    </source>
</evidence>
<feature type="compositionally biased region" description="Low complexity" evidence="14">
    <location>
        <begin position="471"/>
        <end position="486"/>
    </location>
</feature>
<comment type="caution">
    <text evidence="17">The sequence shown here is derived from an EMBL/GenBank/DDBJ whole genome shotgun (WGS) entry which is preliminary data.</text>
</comment>
<evidence type="ECO:0000256" key="10">
    <source>
        <dbReference type="ARBA" id="ARBA00023054"/>
    </source>
</evidence>
<feature type="transmembrane region" description="Helical" evidence="15">
    <location>
        <begin position="137"/>
        <end position="158"/>
    </location>
</feature>
<dbReference type="OrthoDB" id="21151at2759"/>
<dbReference type="VEuPathDB" id="FungiDB:A1O9_08668"/>
<dbReference type="InterPro" id="IPR026858">
    <property type="entry name" value="Vezatin"/>
</dbReference>
<reference evidence="17 18" key="1">
    <citation type="submission" date="2013-03" db="EMBL/GenBank/DDBJ databases">
        <title>The Genome Sequence of Exophiala aquamarina CBS 119918.</title>
        <authorList>
            <consortium name="The Broad Institute Genomics Platform"/>
            <person name="Cuomo C."/>
            <person name="de Hoog S."/>
            <person name="Gorbushina A."/>
            <person name="Walker B."/>
            <person name="Young S.K."/>
            <person name="Zeng Q."/>
            <person name="Gargeya S."/>
            <person name="Fitzgerald M."/>
            <person name="Haas B."/>
            <person name="Abouelleil A."/>
            <person name="Allen A.W."/>
            <person name="Alvarado L."/>
            <person name="Arachchi H.M."/>
            <person name="Berlin A.M."/>
            <person name="Chapman S.B."/>
            <person name="Gainer-Dewar J."/>
            <person name="Goldberg J."/>
            <person name="Griggs A."/>
            <person name="Gujja S."/>
            <person name="Hansen M."/>
            <person name="Howarth C."/>
            <person name="Imamovic A."/>
            <person name="Ireland A."/>
            <person name="Larimer J."/>
            <person name="McCowan C."/>
            <person name="Murphy C."/>
            <person name="Pearson M."/>
            <person name="Poon T.W."/>
            <person name="Priest M."/>
            <person name="Roberts A."/>
            <person name="Saif S."/>
            <person name="Shea T."/>
            <person name="Sisk P."/>
            <person name="Sykes S."/>
            <person name="Wortman J."/>
            <person name="Nusbaum C."/>
            <person name="Birren B."/>
        </authorList>
    </citation>
    <scope>NUCLEOTIDE SEQUENCE [LARGE SCALE GENOMIC DNA]</scope>
    <source>
        <strain evidence="17 18">CBS 119918</strain>
    </source>
</reference>
<evidence type="ECO:0000256" key="3">
    <source>
        <dbReference type="ARBA" id="ARBA00004651"/>
    </source>
</evidence>